<dbReference type="SMART" id="SM00198">
    <property type="entry name" value="SCP"/>
    <property type="match status" value="1"/>
</dbReference>
<comment type="caution">
    <text evidence="2">The sequence shown here is derived from an EMBL/GenBank/DDBJ whole genome shotgun (WGS) entry which is preliminary data.</text>
</comment>
<name>A0AAD5M8S6_PARTN</name>
<dbReference type="InterPro" id="IPR014044">
    <property type="entry name" value="CAP_dom"/>
</dbReference>
<dbReference type="Proteomes" id="UP001196413">
    <property type="component" value="Unassembled WGS sequence"/>
</dbReference>
<accession>A0AAD5M8S6</accession>
<dbReference type="EMBL" id="JAHQIW010001226">
    <property type="protein sequence ID" value="KAJ1351783.1"/>
    <property type="molecule type" value="Genomic_DNA"/>
</dbReference>
<evidence type="ECO:0000313" key="3">
    <source>
        <dbReference type="Proteomes" id="UP001196413"/>
    </source>
</evidence>
<protein>
    <recommendedName>
        <fullName evidence="1">SCP domain-containing protein</fullName>
    </recommendedName>
</protein>
<dbReference type="Gene3D" id="3.40.33.10">
    <property type="entry name" value="CAP"/>
    <property type="match status" value="1"/>
</dbReference>
<evidence type="ECO:0000259" key="1">
    <source>
        <dbReference type="SMART" id="SM00198"/>
    </source>
</evidence>
<feature type="domain" description="SCP" evidence="1">
    <location>
        <begin position="3"/>
        <end position="167"/>
    </location>
</feature>
<gene>
    <name evidence="2" type="ORF">KIN20_007923</name>
</gene>
<reference evidence="2" key="1">
    <citation type="submission" date="2021-06" db="EMBL/GenBank/DDBJ databases">
        <title>Parelaphostrongylus tenuis whole genome reference sequence.</title>
        <authorList>
            <person name="Garwood T.J."/>
            <person name="Larsen P.A."/>
            <person name="Fountain-Jones N.M."/>
            <person name="Garbe J.R."/>
            <person name="Macchietto M.G."/>
            <person name="Kania S.A."/>
            <person name="Gerhold R.W."/>
            <person name="Richards J.E."/>
            <person name="Wolf T.M."/>
        </authorList>
    </citation>
    <scope>NUCLEOTIDE SEQUENCE</scope>
    <source>
        <strain evidence="2">MNPRO001-30</strain>
        <tissue evidence="2">Meninges</tissue>
    </source>
</reference>
<sequence length="174" mass="19580">MTPDLRFSIRVEHNRLRIHLANGTHKNGNGDSAGNFPQASDMSLVEYDCGLEKLAFNISQLCHNDPMIKFASGNTAVYSGNVNNFKSSITDLIMRWWNTSIENPPLVNLTPTQNNTEKMMPFLQMANANTMKVGCAYSVCDHTPQIPTRSPYVVFVCQYGESSFKRQRSDLQAR</sequence>
<dbReference type="InterPro" id="IPR035940">
    <property type="entry name" value="CAP_sf"/>
</dbReference>
<dbReference type="AlphaFoldDB" id="A0AAD5M8S6"/>
<proteinExistence type="predicted"/>
<dbReference type="Pfam" id="PF00188">
    <property type="entry name" value="CAP"/>
    <property type="match status" value="1"/>
</dbReference>
<evidence type="ECO:0000313" key="2">
    <source>
        <dbReference type="EMBL" id="KAJ1351783.1"/>
    </source>
</evidence>
<dbReference type="CDD" id="cd05380">
    <property type="entry name" value="CAP_euk"/>
    <property type="match status" value="1"/>
</dbReference>
<keyword evidence="3" id="KW-1185">Reference proteome</keyword>
<organism evidence="2 3">
    <name type="scientific">Parelaphostrongylus tenuis</name>
    <name type="common">Meningeal worm</name>
    <dbReference type="NCBI Taxonomy" id="148309"/>
    <lineage>
        <taxon>Eukaryota</taxon>
        <taxon>Metazoa</taxon>
        <taxon>Ecdysozoa</taxon>
        <taxon>Nematoda</taxon>
        <taxon>Chromadorea</taxon>
        <taxon>Rhabditida</taxon>
        <taxon>Rhabditina</taxon>
        <taxon>Rhabditomorpha</taxon>
        <taxon>Strongyloidea</taxon>
        <taxon>Metastrongylidae</taxon>
        <taxon>Parelaphostrongylus</taxon>
    </lineage>
</organism>
<dbReference type="SUPFAM" id="SSF55797">
    <property type="entry name" value="PR-1-like"/>
    <property type="match status" value="1"/>
</dbReference>